<feature type="domain" description="EF-hand" evidence="6">
    <location>
        <begin position="81"/>
        <end position="116"/>
    </location>
</feature>
<keyword evidence="4" id="KW-0106">Calcium</keyword>
<dbReference type="Gene3D" id="1.10.238.10">
    <property type="entry name" value="EF-hand"/>
    <property type="match status" value="3"/>
</dbReference>
<evidence type="ECO:0000256" key="1">
    <source>
        <dbReference type="ARBA" id="ARBA00020786"/>
    </source>
</evidence>
<feature type="domain" description="EF-hand" evidence="6">
    <location>
        <begin position="8"/>
        <end position="43"/>
    </location>
</feature>
<keyword evidence="3" id="KW-0677">Repeat</keyword>
<feature type="domain" description="EF-hand" evidence="6">
    <location>
        <begin position="44"/>
        <end position="79"/>
    </location>
</feature>
<keyword evidence="2" id="KW-0479">Metal-binding</keyword>
<dbReference type="SMART" id="SM00054">
    <property type="entry name" value="EFh"/>
    <property type="match status" value="4"/>
</dbReference>
<gene>
    <name evidence="7" type="ORF">BSTOLATCC_MIC2767</name>
</gene>
<dbReference type="InterPro" id="IPR002048">
    <property type="entry name" value="EF_hand_dom"/>
</dbReference>
<feature type="domain" description="EF-hand" evidence="6">
    <location>
        <begin position="117"/>
        <end position="149"/>
    </location>
</feature>
<evidence type="ECO:0000313" key="8">
    <source>
        <dbReference type="Proteomes" id="UP001162131"/>
    </source>
</evidence>
<dbReference type="PANTHER" id="PTHR23048:SF0">
    <property type="entry name" value="CALMODULIN LIKE 3"/>
    <property type="match status" value="1"/>
</dbReference>
<dbReference type="AlphaFoldDB" id="A0AAU9IGZ8"/>
<accession>A0AAU9IGZ8</accession>
<dbReference type="Proteomes" id="UP001162131">
    <property type="component" value="Unassembled WGS sequence"/>
</dbReference>
<dbReference type="FunFam" id="1.10.238.10:FF:000527">
    <property type="entry name" value="Calmodulin-3"/>
    <property type="match status" value="1"/>
</dbReference>
<dbReference type="GO" id="GO:0005509">
    <property type="term" value="F:calcium ion binding"/>
    <property type="evidence" value="ECO:0007669"/>
    <property type="project" value="InterPro"/>
</dbReference>
<dbReference type="EMBL" id="CAJZBQ010000003">
    <property type="protein sequence ID" value="CAG9311064.1"/>
    <property type="molecule type" value="Genomic_DNA"/>
</dbReference>
<dbReference type="GO" id="GO:0016460">
    <property type="term" value="C:myosin II complex"/>
    <property type="evidence" value="ECO:0007669"/>
    <property type="project" value="TreeGrafter"/>
</dbReference>
<evidence type="ECO:0000256" key="3">
    <source>
        <dbReference type="ARBA" id="ARBA00022737"/>
    </source>
</evidence>
<dbReference type="CDD" id="cd00051">
    <property type="entry name" value="EFh"/>
    <property type="match status" value="1"/>
</dbReference>
<evidence type="ECO:0000259" key="6">
    <source>
        <dbReference type="PROSITE" id="PS50222"/>
    </source>
</evidence>
<dbReference type="InterPro" id="IPR050230">
    <property type="entry name" value="CALM/Myosin/TropC-like"/>
</dbReference>
<evidence type="ECO:0000256" key="5">
    <source>
        <dbReference type="ARBA" id="ARBA00022990"/>
    </source>
</evidence>
<reference evidence="7" key="1">
    <citation type="submission" date="2021-09" db="EMBL/GenBank/DDBJ databases">
        <authorList>
            <consortium name="AG Swart"/>
            <person name="Singh M."/>
            <person name="Singh A."/>
            <person name="Seah K."/>
            <person name="Emmerich C."/>
        </authorList>
    </citation>
    <scope>NUCLEOTIDE SEQUENCE</scope>
    <source>
        <strain evidence="7">ATCC30299</strain>
    </source>
</reference>
<dbReference type="PROSITE" id="PS50222">
    <property type="entry name" value="EF_HAND_2"/>
    <property type="match status" value="4"/>
</dbReference>
<comment type="caution">
    <text evidence="7">The sequence shown here is derived from an EMBL/GenBank/DDBJ whole genome shotgun (WGS) entry which is preliminary data.</text>
</comment>
<evidence type="ECO:0000256" key="4">
    <source>
        <dbReference type="ARBA" id="ARBA00022837"/>
    </source>
</evidence>
<dbReference type="Pfam" id="PF13499">
    <property type="entry name" value="EF-hand_7"/>
    <property type="match status" value="2"/>
</dbReference>
<evidence type="ECO:0000313" key="7">
    <source>
        <dbReference type="EMBL" id="CAG9311064.1"/>
    </source>
</evidence>
<proteinExistence type="predicted"/>
<protein>
    <recommendedName>
        <fullName evidence="1">Calmodulin</fullName>
    </recommendedName>
</protein>
<keyword evidence="8" id="KW-1185">Reference proteome</keyword>
<dbReference type="PROSITE" id="PS00018">
    <property type="entry name" value="EF_HAND_1"/>
    <property type="match status" value="3"/>
</dbReference>
<sequence>MLHNFTDQQITEFKDAFSLFDQNGDGGISILELSTVMRSLGQNPTETELQDMINEIDTDENGIIDFTEFLGLMAKQMKGQDSKGELLEAFKIFDRDGNGLISASELRYAMTNLGEKLTDEEVNDLLKEADLDGDGQINFDEFVRMLTAN</sequence>
<evidence type="ECO:0000256" key="2">
    <source>
        <dbReference type="ARBA" id="ARBA00022723"/>
    </source>
</evidence>
<dbReference type="InterPro" id="IPR018247">
    <property type="entry name" value="EF_Hand_1_Ca_BS"/>
</dbReference>
<name>A0AAU9IGZ8_9CILI</name>
<organism evidence="7 8">
    <name type="scientific">Blepharisma stoltei</name>
    <dbReference type="NCBI Taxonomy" id="1481888"/>
    <lineage>
        <taxon>Eukaryota</taxon>
        <taxon>Sar</taxon>
        <taxon>Alveolata</taxon>
        <taxon>Ciliophora</taxon>
        <taxon>Postciliodesmatophora</taxon>
        <taxon>Heterotrichea</taxon>
        <taxon>Heterotrichida</taxon>
        <taxon>Blepharismidae</taxon>
        <taxon>Blepharisma</taxon>
    </lineage>
</organism>
<dbReference type="PANTHER" id="PTHR23048">
    <property type="entry name" value="MYOSIN LIGHT CHAIN 1, 3"/>
    <property type="match status" value="1"/>
</dbReference>
<dbReference type="SUPFAM" id="SSF47473">
    <property type="entry name" value="EF-hand"/>
    <property type="match status" value="1"/>
</dbReference>
<dbReference type="InterPro" id="IPR011992">
    <property type="entry name" value="EF-hand-dom_pair"/>
</dbReference>
<keyword evidence="5" id="KW-0007">Acetylation</keyword>